<feature type="transmembrane region" description="Helical" evidence="5">
    <location>
        <begin position="398"/>
        <end position="415"/>
    </location>
</feature>
<dbReference type="EMBL" id="VUKA01000012">
    <property type="protein sequence ID" value="KAA2212046.1"/>
    <property type="molecule type" value="Genomic_DNA"/>
</dbReference>
<feature type="transmembrane region" description="Helical" evidence="5">
    <location>
        <begin position="203"/>
        <end position="234"/>
    </location>
</feature>
<dbReference type="Pfam" id="PF04932">
    <property type="entry name" value="Wzy_C"/>
    <property type="match status" value="1"/>
</dbReference>
<feature type="transmembrane region" description="Helical" evidence="5">
    <location>
        <begin position="134"/>
        <end position="153"/>
    </location>
</feature>
<evidence type="ECO:0000256" key="2">
    <source>
        <dbReference type="ARBA" id="ARBA00022692"/>
    </source>
</evidence>
<feature type="domain" description="O-antigen ligase-related" evidence="6">
    <location>
        <begin position="204"/>
        <end position="349"/>
    </location>
</feature>
<evidence type="ECO:0000256" key="5">
    <source>
        <dbReference type="SAM" id="Phobius"/>
    </source>
</evidence>
<feature type="transmembrane region" description="Helical" evidence="5">
    <location>
        <begin position="371"/>
        <end position="392"/>
    </location>
</feature>
<dbReference type="PANTHER" id="PTHR37422">
    <property type="entry name" value="TEICHURONIC ACID BIOSYNTHESIS PROTEIN TUAE"/>
    <property type="match status" value="1"/>
</dbReference>
<evidence type="ECO:0000256" key="1">
    <source>
        <dbReference type="ARBA" id="ARBA00004141"/>
    </source>
</evidence>
<evidence type="ECO:0000256" key="4">
    <source>
        <dbReference type="ARBA" id="ARBA00023136"/>
    </source>
</evidence>
<feature type="transmembrane region" description="Helical" evidence="5">
    <location>
        <begin position="105"/>
        <end position="122"/>
    </location>
</feature>
<dbReference type="GO" id="GO:0016020">
    <property type="term" value="C:membrane"/>
    <property type="evidence" value="ECO:0007669"/>
    <property type="project" value="UniProtKB-SubCell"/>
</dbReference>
<evidence type="ECO:0000256" key="3">
    <source>
        <dbReference type="ARBA" id="ARBA00022989"/>
    </source>
</evidence>
<feature type="transmembrane region" description="Helical" evidence="5">
    <location>
        <begin position="78"/>
        <end position="99"/>
    </location>
</feature>
<organism evidence="7 8">
    <name type="scientific">Teichococcus oryzae</name>
    <dbReference type="NCBI Taxonomy" id="1608942"/>
    <lineage>
        <taxon>Bacteria</taxon>
        <taxon>Pseudomonadati</taxon>
        <taxon>Pseudomonadota</taxon>
        <taxon>Alphaproteobacteria</taxon>
        <taxon>Acetobacterales</taxon>
        <taxon>Roseomonadaceae</taxon>
        <taxon>Roseomonas</taxon>
    </lineage>
</organism>
<dbReference type="OrthoDB" id="7268250at2"/>
<dbReference type="InterPro" id="IPR051533">
    <property type="entry name" value="WaaL-like"/>
</dbReference>
<keyword evidence="3 5" id="KW-1133">Transmembrane helix</keyword>
<keyword evidence="8" id="KW-1185">Reference proteome</keyword>
<dbReference type="Proteomes" id="UP000322110">
    <property type="component" value="Unassembled WGS sequence"/>
</dbReference>
<keyword evidence="2 5" id="KW-0812">Transmembrane</keyword>
<dbReference type="AlphaFoldDB" id="A0A5B2TC10"/>
<accession>A0A5B2TC10</accession>
<keyword evidence="7" id="KW-0436">Ligase</keyword>
<proteinExistence type="predicted"/>
<dbReference type="PANTHER" id="PTHR37422:SF17">
    <property type="entry name" value="O-ANTIGEN LIGASE"/>
    <property type="match status" value="1"/>
</dbReference>
<gene>
    <name evidence="7" type="ORF">F0Q34_17175</name>
</gene>
<feature type="transmembrane region" description="Helical" evidence="5">
    <location>
        <begin position="52"/>
        <end position="73"/>
    </location>
</feature>
<feature type="transmembrane region" description="Helical" evidence="5">
    <location>
        <begin position="333"/>
        <end position="359"/>
    </location>
</feature>
<feature type="transmembrane region" description="Helical" evidence="5">
    <location>
        <begin position="173"/>
        <end position="191"/>
    </location>
</feature>
<evidence type="ECO:0000259" key="6">
    <source>
        <dbReference type="Pfam" id="PF04932"/>
    </source>
</evidence>
<sequence length="437" mass="46407">MRASAPANGGDIAFAVVTILLICSVLPAFIGGQPVGRPSQADVASIQEGGDTVRQVAMLALYGAHCAAIAWLVRPRALWFLGMPLMVFIAWAALSAAWSPLPDPTIRRVVALAGTVAAGLFLGLRLGATDLARAFRAAAAIAVMGSVAHAIAFPSLAFDHDGYLRGLFAHKNLLGSFMAIAVLALVHRMGAPQDRQGRFADAALLLACCACLILAHSATPVLGLVAALGFYVTFSLAGSGRSLPKVLAPAVICAGLAMVMTFGGPVTVALAEVMGRDPSFSGRTNVWNFVLGAIEERPLAGYGYGIFWLGEGAPGAVFWFWSRQYELHAHNGFLQLLLDAGAVGMALFLWALAVLARRLLSMSGSREEDRLVPWIAMGLGFFLACNLSESRILQGNDLLTLLFVWSVVRVNLAWWRRGVTIGALRRYRAVAAREAIP</sequence>
<feature type="transmembrane region" description="Helical" evidence="5">
    <location>
        <begin position="246"/>
        <end position="271"/>
    </location>
</feature>
<comment type="caution">
    <text evidence="7">The sequence shown here is derived from an EMBL/GenBank/DDBJ whole genome shotgun (WGS) entry which is preliminary data.</text>
</comment>
<keyword evidence="4 5" id="KW-0472">Membrane</keyword>
<evidence type="ECO:0000313" key="7">
    <source>
        <dbReference type="EMBL" id="KAA2212046.1"/>
    </source>
</evidence>
<dbReference type="InterPro" id="IPR007016">
    <property type="entry name" value="O-antigen_ligase-rel_domated"/>
</dbReference>
<feature type="transmembrane region" description="Helical" evidence="5">
    <location>
        <begin position="299"/>
        <end position="321"/>
    </location>
</feature>
<protein>
    <submittedName>
        <fullName evidence="7">O-antigen ligase family protein</fullName>
    </submittedName>
</protein>
<evidence type="ECO:0000313" key="8">
    <source>
        <dbReference type="Proteomes" id="UP000322110"/>
    </source>
</evidence>
<name>A0A5B2TC10_9PROT</name>
<dbReference type="GO" id="GO:0016874">
    <property type="term" value="F:ligase activity"/>
    <property type="evidence" value="ECO:0007669"/>
    <property type="project" value="UniProtKB-KW"/>
</dbReference>
<feature type="transmembrane region" description="Helical" evidence="5">
    <location>
        <begin position="12"/>
        <end position="32"/>
    </location>
</feature>
<comment type="subcellular location">
    <subcellularLocation>
        <location evidence="1">Membrane</location>
        <topology evidence="1">Multi-pass membrane protein</topology>
    </subcellularLocation>
</comment>
<reference evidence="7 8" key="1">
    <citation type="journal article" date="2015" name="Int. J. Syst. Evol. Microbiol.">
        <title>Roseomonas oryzae sp. nov., isolated from paddy rhizosphere soil.</title>
        <authorList>
            <person name="Ramaprasad E.V."/>
            <person name="Sasikala Ch."/>
            <person name="Ramana Ch.V."/>
        </authorList>
    </citation>
    <scope>NUCLEOTIDE SEQUENCE [LARGE SCALE GENOMIC DNA]</scope>
    <source>
        <strain evidence="7 8">KCTC 42542</strain>
    </source>
</reference>
<dbReference type="RefSeq" id="WP_149813477.1">
    <property type="nucleotide sequence ID" value="NZ_VUKA01000012.1"/>
</dbReference>